<keyword evidence="2" id="KW-0805">Transcription regulation</keyword>
<dbReference type="PANTHER" id="PTHR31499:SF85">
    <property type="entry name" value="TRANSCRIPTION FACTOR MYB-RELATED FAMILY"/>
    <property type="match status" value="1"/>
</dbReference>
<sequence length="284" mass="31715">MASSGSNGSNMSTAKNNDHVQSPCTSSEPSIHWFQRDQSPVSQLGCNQSCFSSNLGRSGFYTTDSKSSNNTSSSSVPTAVTCLQVELDACNLFSCNFQQSRSRNCESLVYDHVEDQQCLALQSPDDLQYLVNFHIYNKRNDQSYQLPQPQNCTKPAALSSRRKRREYLNTTLEKGPPVSRNEATPDANPGGNSNSLEAAISSKKRIRWTQHLHNQFLECVNRLGGAERAKPKLILKLMDVEGLTIFHIKSHLQKCRIAKCIAESREGKPEKNNFDTMPVHDLKT</sequence>
<dbReference type="InterPro" id="IPR046955">
    <property type="entry name" value="PHR1-like"/>
</dbReference>
<dbReference type="PROSITE" id="PS51294">
    <property type="entry name" value="HTH_MYB"/>
    <property type="match status" value="1"/>
</dbReference>
<comment type="subcellular location">
    <subcellularLocation>
        <location evidence="1">Nucleus</location>
    </subcellularLocation>
</comment>
<gene>
    <name evidence="7" type="ORF">ACJRO7_007491</name>
</gene>
<keyword evidence="3" id="KW-0804">Transcription</keyword>
<dbReference type="NCBIfam" id="TIGR01557">
    <property type="entry name" value="myb_SHAQKYF"/>
    <property type="match status" value="1"/>
</dbReference>
<feature type="region of interest" description="Disordered" evidence="5">
    <location>
        <begin position="144"/>
        <end position="163"/>
    </location>
</feature>
<keyword evidence="8" id="KW-1185">Reference proteome</keyword>
<organism evidence="7 8">
    <name type="scientific">Eucalyptus globulus</name>
    <name type="common">Tasmanian blue gum</name>
    <dbReference type="NCBI Taxonomy" id="34317"/>
    <lineage>
        <taxon>Eukaryota</taxon>
        <taxon>Viridiplantae</taxon>
        <taxon>Streptophyta</taxon>
        <taxon>Embryophyta</taxon>
        <taxon>Tracheophyta</taxon>
        <taxon>Spermatophyta</taxon>
        <taxon>Magnoliopsida</taxon>
        <taxon>eudicotyledons</taxon>
        <taxon>Gunneridae</taxon>
        <taxon>Pentapetalae</taxon>
        <taxon>rosids</taxon>
        <taxon>malvids</taxon>
        <taxon>Myrtales</taxon>
        <taxon>Myrtaceae</taxon>
        <taxon>Myrtoideae</taxon>
        <taxon>Eucalypteae</taxon>
        <taxon>Eucalyptus</taxon>
    </lineage>
</organism>
<evidence type="ECO:0000313" key="7">
    <source>
        <dbReference type="EMBL" id="KAL3715752.1"/>
    </source>
</evidence>
<dbReference type="PANTHER" id="PTHR31499">
    <property type="entry name" value="MYB FAMILY TRANSCRIPTION FACTOR PHL11"/>
    <property type="match status" value="1"/>
</dbReference>
<feature type="compositionally biased region" description="Polar residues" evidence="5">
    <location>
        <begin position="19"/>
        <end position="29"/>
    </location>
</feature>
<dbReference type="Pfam" id="PF00249">
    <property type="entry name" value="Myb_DNA-binding"/>
    <property type="match status" value="1"/>
</dbReference>
<dbReference type="GO" id="GO:0010468">
    <property type="term" value="P:regulation of gene expression"/>
    <property type="evidence" value="ECO:0007669"/>
    <property type="project" value="UniProtKB-ARBA"/>
</dbReference>
<dbReference type="InterPro" id="IPR001005">
    <property type="entry name" value="SANT/Myb"/>
</dbReference>
<evidence type="ECO:0000256" key="2">
    <source>
        <dbReference type="ARBA" id="ARBA00023015"/>
    </source>
</evidence>
<dbReference type="Gene3D" id="1.10.10.60">
    <property type="entry name" value="Homeodomain-like"/>
    <property type="match status" value="1"/>
</dbReference>
<dbReference type="SUPFAM" id="SSF46689">
    <property type="entry name" value="Homeodomain-like"/>
    <property type="match status" value="1"/>
</dbReference>
<dbReference type="InterPro" id="IPR009057">
    <property type="entry name" value="Homeodomain-like_sf"/>
</dbReference>
<feature type="compositionally biased region" description="Polar residues" evidence="5">
    <location>
        <begin position="144"/>
        <end position="153"/>
    </location>
</feature>
<evidence type="ECO:0000313" key="8">
    <source>
        <dbReference type="Proteomes" id="UP001634007"/>
    </source>
</evidence>
<evidence type="ECO:0000256" key="4">
    <source>
        <dbReference type="ARBA" id="ARBA00023242"/>
    </source>
</evidence>
<dbReference type="GO" id="GO:0005634">
    <property type="term" value="C:nucleus"/>
    <property type="evidence" value="ECO:0007669"/>
    <property type="project" value="UniProtKB-SubCell"/>
</dbReference>
<accession>A0ABD3INT8</accession>
<dbReference type="EMBL" id="JBJKBG010000011">
    <property type="protein sequence ID" value="KAL3715752.1"/>
    <property type="molecule type" value="Genomic_DNA"/>
</dbReference>
<name>A0ABD3INT8_EUCGL</name>
<evidence type="ECO:0000256" key="1">
    <source>
        <dbReference type="ARBA" id="ARBA00004123"/>
    </source>
</evidence>
<comment type="caution">
    <text evidence="7">The sequence shown here is derived from an EMBL/GenBank/DDBJ whole genome shotgun (WGS) entry which is preliminary data.</text>
</comment>
<keyword evidence="4" id="KW-0539">Nucleus</keyword>
<dbReference type="AlphaFoldDB" id="A0ABD3INT8"/>
<proteinExistence type="predicted"/>
<evidence type="ECO:0000259" key="6">
    <source>
        <dbReference type="PROSITE" id="PS51294"/>
    </source>
</evidence>
<feature type="domain" description="HTH myb-type" evidence="6">
    <location>
        <begin position="200"/>
        <end position="260"/>
    </location>
</feature>
<dbReference type="InterPro" id="IPR017930">
    <property type="entry name" value="Myb_dom"/>
</dbReference>
<protein>
    <recommendedName>
        <fullName evidence="6">HTH myb-type domain-containing protein</fullName>
    </recommendedName>
</protein>
<reference evidence="7 8" key="1">
    <citation type="submission" date="2024-11" db="EMBL/GenBank/DDBJ databases">
        <title>Chromosome-level genome assembly of Eucalyptus globulus Labill. provides insights into its genome evolution.</title>
        <authorList>
            <person name="Li X."/>
        </authorList>
    </citation>
    <scope>NUCLEOTIDE SEQUENCE [LARGE SCALE GENOMIC DNA]</scope>
    <source>
        <strain evidence="7">CL2024</strain>
        <tissue evidence="7">Fresh tender leaves</tissue>
    </source>
</reference>
<dbReference type="Proteomes" id="UP001634007">
    <property type="component" value="Unassembled WGS sequence"/>
</dbReference>
<feature type="region of interest" description="Disordered" evidence="5">
    <location>
        <begin position="170"/>
        <end position="196"/>
    </location>
</feature>
<evidence type="ECO:0000256" key="5">
    <source>
        <dbReference type="SAM" id="MobiDB-lite"/>
    </source>
</evidence>
<feature type="compositionally biased region" description="Low complexity" evidence="5">
    <location>
        <begin position="1"/>
        <end position="14"/>
    </location>
</feature>
<dbReference type="InterPro" id="IPR006447">
    <property type="entry name" value="Myb_dom_plants"/>
</dbReference>
<evidence type="ECO:0000256" key="3">
    <source>
        <dbReference type="ARBA" id="ARBA00023163"/>
    </source>
</evidence>
<feature type="region of interest" description="Disordered" evidence="5">
    <location>
        <begin position="1"/>
        <end position="29"/>
    </location>
</feature>